<name>A0AAV7SA13_PLEWA</name>
<comment type="caution">
    <text evidence="1">The sequence shown here is derived from an EMBL/GenBank/DDBJ whole genome shotgun (WGS) entry which is preliminary data.</text>
</comment>
<dbReference type="EMBL" id="JANPWB010000008">
    <property type="protein sequence ID" value="KAJ1160078.1"/>
    <property type="molecule type" value="Genomic_DNA"/>
</dbReference>
<sequence>MWRKECVQAELIQREEELTCIQQLHSDDEEWTREEILAQRLVISVLEMLGKHTLKSYRLLLCMQVDRSPQYRDISTKDGIVKVFKDHLEQVYSSIQPPNMEHLAGYLAALPLPCLGDDAAQELGSDYTC</sequence>
<dbReference type="AlphaFoldDB" id="A0AAV7SA13"/>
<organism evidence="1 2">
    <name type="scientific">Pleurodeles waltl</name>
    <name type="common">Iberian ribbed newt</name>
    <dbReference type="NCBI Taxonomy" id="8319"/>
    <lineage>
        <taxon>Eukaryota</taxon>
        <taxon>Metazoa</taxon>
        <taxon>Chordata</taxon>
        <taxon>Craniata</taxon>
        <taxon>Vertebrata</taxon>
        <taxon>Euteleostomi</taxon>
        <taxon>Amphibia</taxon>
        <taxon>Batrachia</taxon>
        <taxon>Caudata</taxon>
        <taxon>Salamandroidea</taxon>
        <taxon>Salamandridae</taxon>
        <taxon>Pleurodelinae</taxon>
        <taxon>Pleurodeles</taxon>
    </lineage>
</organism>
<accession>A0AAV7SA13</accession>
<reference evidence="1" key="1">
    <citation type="journal article" date="2022" name="bioRxiv">
        <title>Sequencing and chromosome-scale assembly of the giantPleurodeles waltlgenome.</title>
        <authorList>
            <person name="Brown T."/>
            <person name="Elewa A."/>
            <person name="Iarovenko S."/>
            <person name="Subramanian E."/>
            <person name="Araus A.J."/>
            <person name="Petzold A."/>
            <person name="Susuki M."/>
            <person name="Suzuki K.-i.T."/>
            <person name="Hayashi T."/>
            <person name="Toyoda A."/>
            <person name="Oliveira C."/>
            <person name="Osipova E."/>
            <person name="Leigh N.D."/>
            <person name="Simon A."/>
            <person name="Yun M.H."/>
        </authorList>
    </citation>
    <scope>NUCLEOTIDE SEQUENCE</scope>
    <source>
        <strain evidence="1">20211129_DDA</strain>
        <tissue evidence="1">Liver</tissue>
    </source>
</reference>
<keyword evidence="2" id="KW-1185">Reference proteome</keyword>
<evidence type="ECO:0000313" key="2">
    <source>
        <dbReference type="Proteomes" id="UP001066276"/>
    </source>
</evidence>
<dbReference type="Proteomes" id="UP001066276">
    <property type="component" value="Chromosome 4_2"/>
</dbReference>
<gene>
    <name evidence="1" type="ORF">NDU88_000580</name>
</gene>
<evidence type="ECO:0000313" key="1">
    <source>
        <dbReference type="EMBL" id="KAJ1160078.1"/>
    </source>
</evidence>
<proteinExistence type="predicted"/>
<protein>
    <submittedName>
        <fullName evidence="1">Uncharacterized protein</fullName>
    </submittedName>
</protein>